<dbReference type="EMBL" id="JABBNI010000008">
    <property type="protein sequence ID" value="NMM61863.1"/>
    <property type="molecule type" value="Genomic_DNA"/>
</dbReference>
<comment type="caution">
    <text evidence="2">The sequence shown here is derived from an EMBL/GenBank/DDBJ whole genome shotgun (WGS) entry which is preliminary data.</text>
</comment>
<accession>A0A7Y0HNQ3</accession>
<feature type="chain" id="PRO_5030832000" evidence="1">
    <location>
        <begin position="26"/>
        <end position="575"/>
    </location>
</feature>
<feature type="signal peptide" evidence="1">
    <location>
        <begin position="1"/>
        <end position="25"/>
    </location>
</feature>
<evidence type="ECO:0000313" key="3">
    <source>
        <dbReference type="Proteomes" id="UP000537131"/>
    </source>
</evidence>
<sequence>MIKRKTIAFALSSIMILSMAKHVLADNISELNNISDNSLVIGKNLFQLDNMDNSNYNLNTFIKASKTVDDKNGVYYKYNGKWYTGNDIESFTNLKNGTPLDTIPNDILQVNGEDVENYKNHDSAFDWYQDGDYSHDEDGDNESIEQFVVVFNKNINPNKGTLKIIVPDNEKKDPYGIDKLGEININLDGKSKPEMLQNVEGGSPVTCYVIKNKENTDRLVLELTEDWTRILNTEKTGLNYYDNKIKGLRLVAEGLEDQNGNKIIDNKGSDKLTAKRDIRLAKDNEKPKVVHEKTIYTYIGENGLQSAGNTRLVFNEPVQIFTEDMVSALKKANTKLPAVVGYNPLTPSQEQLKDNEYGLPVFSAEYYKVDDNGKNVLDSSGKPITIKGKYALMGDILESGAESHENGEKIAFRLDQIPFKYDFDSNNKGITRFRDIGSFLINPVTSLTEGKWKLVVKNFTDEAGNTMEDFMSDSIEVKPYFSVEKLTEDGIKVHFTDPFAGNKILGNKVIIVITKDNKIVASTYLENLQNGQTEAEGKFKEPIKDLKGTYIINNIEYTVSEKDLNVSENTKDKLK</sequence>
<proteinExistence type="predicted"/>
<keyword evidence="3" id="KW-1185">Reference proteome</keyword>
<reference evidence="2 3" key="1">
    <citation type="submission" date="2020-04" db="EMBL/GenBank/DDBJ databases">
        <authorList>
            <person name="Doyle D.A."/>
        </authorList>
    </citation>
    <scope>NUCLEOTIDE SEQUENCE [LARGE SCALE GENOMIC DNA]</scope>
    <source>
        <strain evidence="2 3">P21</strain>
    </source>
</reference>
<protein>
    <submittedName>
        <fullName evidence="2">Uncharacterized protein</fullName>
    </submittedName>
</protein>
<dbReference type="RefSeq" id="WP_169296469.1">
    <property type="nucleotide sequence ID" value="NZ_JABBNI010000008.1"/>
</dbReference>
<gene>
    <name evidence="2" type="ORF">HBE96_04005</name>
</gene>
<dbReference type="Proteomes" id="UP000537131">
    <property type="component" value="Unassembled WGS sequence"/>
</dbReference>
<reference evidence="2 3" key="2">
    <citation type="submission" date="2020-06" db="EMBL/GenBank/DDBJ databases">
        <title>Complete Genome Sequence of Clostridium muelleri sp. nov. P21T, an Acid-Alcohol Producing Acetogen Isolated from Old Hay.</title>
        <authorList>
            <person name="Duncan K.E."/>
            <person name="Tanner R.S."/>
        </authorList>
    </citation>
    <scope>NUCLEOTIDE SEQUENCE [LARGE SCALE GENOMIC DNA]</scope>
    <source>
        <strain evidence="2 3">P21</strain>
    </source>
</reference>
<name>A0A7Y0HNQ3_9CLOT</name>
<organism evidence="2 3">
    <name type="scientific">Clostridium muellerianum</name>
    <dbReference type="NCBI Taxonomy" id="2716538"/>
    <lineage>
        <taxon>Bacteria</taxon>
        <taxon>Bacillati</taxon>
        <taxon>Bacillota</taxon>
        <taxon>Clostridia</taxon>
        <taxon>Eubacteriales</taxon>
        <taxon>Clostridiaceae</taxon>
        <taxon>Clostridium</taxon>
    </lineage>
</organism>
<evidence type="ECO:0000313" key="2">
    <source>
        <dbReference type="EMBL" id="NMM61863.1"/>
    </source>
</evidence>
<evidence type="ECO:0000256" key="1">
    <source>
        <dbReference type="SAM" id="SignalP"/>
    </source>
</evidence>
<dbReference type="AlphaFoldDB" id="A0A7Y0HNQ3"/>
<keyword evidence="1" id="KW-0732">Signal</keyword>